<dbReference type="GO" id="GO:0008982">
    <property type="term" value="F:protein-N(PI)-phosphohistidine-sugar phosphotransferase activity"/>
    <property type="evidence" value="ECO:0007669"/>
    <property type="project" value="InterPro"/>
</dbReference>
<evidence type="ECO:0000256" key="2">
    <source>
        <dbReference type="ARBA" id="ARBA00022553"/>
    </source>
</evidence>
<evidence type="ECO:0000256" key="3">
    <source>
        <dbReference type="ARBA" id="ARBA00022597"/>
    </source>
</evidence>
<gene>
    <name evidence="9" type="ORF">DES48_11142</name>
</gene>
<keyword evidence="1" id="KW-0813">Transport</keyword>
<keyword evidence="6" id="KW-0418">Kinase</keyword>
<feature type="modified residue" description="Phosphocysteine; by EIIA" evidence="7">
    <location>
        <position position="8"/>
    </location>
</feature>
<organism evidence="9 10">
    <name type="scientific">Paraliobacillus ryukyuensis</name>
    <dbReference type="NCBI Taxonomy" id="200904"/>
    <lineage>
        <taxon>Bacteria</taxon>
        <taxon>Bacillati</taxon>
        <taxon>Bacillota</taxon>
        <taxon>Bacilli</taxon>
        <taxon>Bacillales</taxon>
        <taxon>Bacillaceae</taxon>
        <taxon>Paraliobacillus</taxon>
    </lineage>
</organism>
<dbReference type="STRING" id="200904.GCA_900168775_02704"/>
<protein>
    <submittedName>
        <fullName evidence="9">PTS system cellobiose-specific IIB component</fullName>
    </submittedName>
</protein>
<dbReference type="PANTHER" id="PTHR34581">
    <property type="entry name" value="PTS SYSTEM N,N'-DIACETYLCHITOBIOSE-SPECIFIC EIIB COMPONENT"/>
    <property type="match status" value="1"/>
</dbReference>
<evidence type="ECO:0000313" key="10">
    <source>
        <dbReference type="Proteomes" id="UP000252254"/>
    </source>
</evidence>
<evidence type="ECO:0000256" key="7">
    <source>
        <dbReference type="PROSITE-ProRule" id="PRU00423"/>
    </source>
</evidence>
<reference evidence="9 10" key="1">
    <citation type="submission" date="2018-06" db="EMBL/GenBank/DDBJ databases">
        <title>Genomic Encyclopedia of Type Strains, Phase IV (KMG-IV): sequencing the most valuable type-strain genomes for metagenomic binning, comparative biology and taxonomic classification.</title>
        <authorList>
            <person name="Goeker M."/>
        </authorList>
    </citation>
    <scope>NUCLEOTIDE SEQUENCE [LARGE SCALE GENOMIC DNA]</scope>
    <source>
        <strain evidence="9 10">DSM 15140</strain>
    </source>
</reference>
<evidence type="ECO:0000259" key="8">
    <source>
        <dbReference type="PROSITE" id="PS51100"/>
    </source>
</evidence>
<keyword evidence="5" id="KW-0598">Phosphotransferase system</keyword>
<dbReference type="EMBL" id="QNRI01000011">
    <property type="protein sequence ID" value="RBO93532.1"/>
    <property type="molecule type" value="Genomic_DNA"/>
</dbReference>
<name>A0A366DTW4_9BACI</name>
<dbReference type="CDD" id="cd05564">
    <property type="entry name" value="PTS_IIB_chitobiose_lichenan"/>
    <property type="match status" value="1"/>
</dbReference>
<dbReference type="InterPro" id="IPR003501">
    <property type="entry name" value="PTS_EIIB_2/3"/>
</dbReference>
<evidence type="ECO:0000256" key="1">
    <source>
        <dbReference type="ARBA" id="ARBA00022448"/>
    </source>
</evidence>
<keyword evidence="2" id="KW-0597">Phosphoprotein</keyword>
<keyword evidence="3" id="KW-0762">Sugar transport</keyword>
<dbReference type="SUPFAM" id="SSF52794">
    <property type="entry name" value="PTS system IIB component-like"/>
    <property type="match status" value="1"/>
</dbReference>
<dbReference type="InterPro" id="IPR036095">
    <property type="entry name" value="PTS_EIIB-like_sf"/>
</dbReference>
<keyword evidence="10" id="KW-1185">Reference proteome</keyword>
<evidence type="ECO:0000256" key="6">
    <source>
        <dbReference type="ARBA" id="ARBA00022777"/>
    </source>
</evidence>
<dbReference type="PROSITE" id="PS51100">
    <property type="entry name" value="PTS_EIIB_TYPE_3"/>
    <property type="match status" value="1"/>
</dbReference>
<evidence type="ECO:0000313" key="9">
    <source>
        <dbReference type="EMBL" id="RBO93532.1"/>
    </source>
</evidence>
<keyword evidence="4" id="KW-0808">Transferase</keyword>
<dbReference type="PANTHER" id="PTHR34581:SF2">
    <property type="entry name" value="PTS SYSTEM N,N'-DIACETYLCHITOBIOSE-SPECIFIC EIIB COMPONENT"/>
    <property type="match status" value="1"/>
</dbReference>
<dbReference type="Pfam" id="PF02302">
    <property type="entry name" value="PTS_IIB"/>
    <property type="match status" value="1"/>
</dbReference>
<dbReference type="GO" id="GO:0009401">
    <property type="term" value="P:phosphoenolpyruvate-dependent sugar phosphotransferase system"/>
    <property type="evidence" value="ECO:0007669"/>
    <property type="project" value="UniProtKB-KW"/>
</dbReference>
<dbReference type="Gene3D" id="3.40.50.2300">
    <property type="match status" value="1"/>
</dbReference>
<dbReference type="GO" id="GO:0016301">
    <property type="term" value="F:kinase activity"/>
    <property type="evidence" value="ECO:0007669"/>
    <property type="project" value="UniProtKB-KW"/>
</dbReference>
<accession>A0A366DTW4</accession>
<dbReference type="RefSeq" id="WP_113869892.1">
    <property type="nucleotide sequence ID" value="NZ_BAABQN010000010.1"/>
</dbReference>
<proteinExistence type="predicted"/>
<dbReference type="Proteomes" id="UP000252254">
    <property type="component" value="Unassembled WGS sequence"/>
</dbReference>
<sequence length="104" mass="11431">MKNILLVCAAGMSTSMLVTKMEKAAVNKDEEIKITATSGGDVKKYIDEAEVLLLGPQVSYLKADYEKQYGDERGIPVEVINSIDYGTMNGEKVLNWAIDLIDSK</sequence>
<evidence type="ECO:0000256" key="4">
    <source>
        <dbReference type="ARBA" id="ARBA00022679"/>
    </source>
</evidence>
<dbReference type="InterPro" id="IPR013012">
    <property type="entry name" value="PTS_EIIB_3"/>
</dbReference>
<feature type="domain" description="PTS EIIB type-3" evidence="8">
    <location>
        <begin position="1"/>
        <end position="104"/>
    </location>
</feature>
<dbReference type="InterPro" id="IPR051819">
    <property type="entry name" value="PTS_sugar-specific_EIIB"/>
</dbReference>
<dbReference type="OrthoDB" id="9808134at2"/>
<comment type="caution">
    <text evidence="9">The sequence shown here is derived from an EMBL/GenBank/DDBJ whole genome shotgun (WGS) entry which is preliminary data.</text>
</comment>
<dbReference type="AlphaFoldDB" id="A0A366DTW4"/>
<evidence type="ECO:0000256" key="5">
    <source>
        <dbReference type="ARBA" id="ARBA00022683"/>
    </source>
</evidence>